<dbReference type="NCBIfam" id="TIGR01161">
    <property type="entry name" value="purK"/>
    <property type="match status" value="1"/>
</dbReference>
<comment type="subunit">
    <text evidence="8 9">Homodimer.</text>
</comment>
<comment type="pathway">
    <text evidence="8 9">Purine metabolism; IMP biosynthesis via de novo pathway; 5-amino-1-(5-phospho-D-ribosyl)imidazole-4-carboxylate from 5-amino-1-(5-phospho-D-ribosyl)imidazole (N5-CAIR route): step 1/2.</text>
</comment>
<comment type="function">
    <text evidence="9">Catalyzes the ATP-dependent conversion of 5-aminoimidazole ribonucleotide (AIR) and HCO(3)- to N5-carboxyaminoimidazole ribonucleotide (N5-CAIR).</text>
</comment>
<comment type="function">
    <text evidence="8">Catalyzes the ATP-dependent conversion of 5-aminoimidazole ribonucleotide (AIR) and HCO(3)(-) to N5-carboxyaminoimidazole ribonucleotide (N5-CAIR).</text>
</comment>
<dbReference type="EC" id="6.3.4.18" evidence="8 9"/>
<dbReference type="Pfam" id="PF22660">
    <property type="entry name" value="RS_preATP-grasp-like"/>
    <property type="match status" value="1"/>
</dbReference>
<comment type="similarity">
    <text evidence="8 9">Belongs to the PurK/PurT family.</text>
</comment>
<dbReference type="NCBIfam" id="NF004679">
    <property type="entry name" value="PRK06019.1-5"/>
    <property type="match status" value="1"/>
</dbReference>
<evidence type="ECO:0000256" key="7">
    <source>
        <dbReference type="ARBA" id="ARBA00023211"/>
    </source>
</evidence>
<evidence type="ECO:0000256" key="6">
    <source>
        <dbReference type="ARBA" id="ARBA00022840"/>
    </source>
</evidence>
<keyword evidence="7" id="KW-0464">Manganese</keyword>
<dbReference type="AlphaFoldDB" id="A0AAW8YFX0"/>
<keyword evidence="4 8" id="KW-0547">Nucleotide-binding</keyword>
<name>A0AAW8YFX0_PEDAC</name>
<dbReference type="GO" id="GO:0005829">
    <property type="term" value="C:cytosol"/>
    <property type="evidence" value="ECO:0007669"/>
    <property type="project" value="TreeGrafter"/>
</dbReference>
<evidence type="ECO:0000256" key="4">
    <source>
        <dbReference type="ARBA" id="ARBA00022741"/>
    </source>
</evidence>
<feature type="binding site" evidence="8">
    <location>
        <begin position="272"/>
        <end position="273"/>
    </location>
    <ligand>
        <name>ATP</name>
        <dbReference type="ChEBI" id="CHEBI:30616"/>
    </ligand>
</feature>
<dbReference type="Gene3D" id="3.30.1490.20">
    <property type="entry name" value="ATP-grasp fold, A domain"/>
    <property type="match status" value="1"/>
</dbReference>
<comment type="caution">
    <text evidence="8">Lacks conserved residue(s) required for the propagation of feature annotation.</text>
</comment>
<dbReference type="Proteomes" id="UP001280897">
    <property type="component" value="Unassembled WGS sequence"/>
</dbReference>
<comment type="cofactor">
    <cofactor evidence="1">
        <name>Mn(2+)</name>
        <dbReference type="ChEBI" id="CHEBI:29035"/>
    </cofactor>
</comment>
<evidence type="ECO:0000256" key="5">
    <source>
        <dbReference type="ARBA" id="ARBA00022755"/>
    </source>
</evidence>
<organism evidence="11 12">
    <name type="scientific">Pediococcus acidilactici</name>
    <dbReference type="NCBI Taxonomy" id="1254"/>
    <lineage>
        <taxon>Bacteria</taxon>
        <taxon>Bacillati</taxon>
        <taxon>Bacillota</taxon>
        <taxon>Bacilli</taxon>
        <taxon>Lactobacillales</taxon>
        <taxon>Lactobacillaceae</taxon>
        <taxon>Pediococcus</taxon>
        <taxon>Pediococcus acidilactici group</taxon>
    </lineage>
</organism>
<dbReference type="InterPro" id="IPR054350">
    <property type="entry name" value="PurT/PurK_preATP-grasp"/>
</dbReference>
<reference evidence="11" key="1">
    <citation type="journal article" date="2023" name="PeerJ">
        <title>Selection and evaluation of lactic acid bacteria from chicken feces in Thailand as potential probiotics.</title>
        <authorList>
            <person name="Khurajog B."/>
            <person name="Disastra Y."/>
            <person name="Lawwyne L.D."/>
            <person name="Sirichokchatchawan W."/>
            <person name="Niyomtham W."/>
            <person name="Yindee J."/>
            <person name="Hampson D.J."/>
            <person name="Prapasarakul N."/>
        </authorList>
    </citation>
    <scope>NUCLEOTIDE SEQUENCE</scope>
    <source>
        <strain evidence="11">BF9</strain>
    </source>
</reference>
<comment type="catalytic activity">
    <reaction evidence="8 9">
        <text>5-amino-1-(5-phospho-beta-D-ribosyl)imidazole + hydrogencarbonate + ATP = 5-carboxyamino-1-(5-phospho-D-ribosyl)imidazole + ADP + phosphate + 2 H(+)</text>
        <dbReference type="Rhea" id="RHEA:19317"/>
        <dbReference type="ChEBI" id="CHEBI:15378"/>
        <dbReference type="ChEBI" id="CHEBI:17544"/>
        <dbReference type="ChEBI" id="CHEBI:30616"/>
        <dbReference type="ChEBI" id="CHEBI:43474"/>
        <dbReference type="ChEBI" id="CHEBI:58730"/>
        <dbReference type="ChEBI" id="CHEBI:137981"/>
        <dbReference type="ChEBI" id="CHEBI:456216"/>
        <dbReference type="EC" id="6.3.4.18"/>
    </reaction>
</comment>
<evidence type="ECO:0000313" key="12">
    <source>
        <dbReference type="Proteomes" id="UP001280897"/>
    </source>
</evidence>
<evidence type="ECO:0000256" key="3">
    <source>
        <dbReference type="ARBA" id="ARBA00022598"/>
    </source>
</evidence>
<keyword evidence="5 8" id="KW-0658">Purine biosynthesis</keyword>
<dbReference type="InterPro" id="IPR005875">
    <property type="entry name" value="PurK"/>
</dbReference>
<dbReference type="SUPFAM" id="SSF56059">
    <property type="entry name" value="Glutathione synthetase ATP-binding domain-like"/>
    <property type="match status" value="1"/>
</dbReference>
<feature type="binding site" evidence="8">
    <location>
        <begin position="157"/>
        <end position="163"/>
    </location>
    <ligand>
        <name>ATP</name>
        <dbReference type="ChEBI" id="CHEBI:30616"/>
    </ligand>
</feature>
<dbReference type="RefSeq" id="WP_008841003.1">
    <property type="nucleotide sequence ID" value="NZ_CP050079.1"/>
</dbReference>
<keyword evidence="3 8" id="KW-0436">Ligase</keyword>
<comment type="caution">
    <text evidence="11">The sequence shown here is derived from an EMBL/GenBank/DDBJ whole genome shotgun (WGS) entry which is preliminary data.</text>
</comment>
<dbReference type="InterPro" id="IPR011054">
    <property type="entry name" value="Rudment_hybrid_motif"/>
</dbReference>
<reference evidence="11" key="2">
    <citation type="submission" date="2023-10" db="EMBL/GenBank/DDBJ databases">
        <authorList>
            <person name="Khurajog B."/>
        </authorList>
    </citation>
    <scope>NUCLEOTIDE SEQUENCE</scope>
    <source>
        <strain evidence="11">BF9</strain>
    </source>
</reference>
<dbReference type="PANTHER" id="PTHR11609:SF5">
    <property type="entry name" value="PHOSPHORIBOSYLAMINOIMIDAZOLE CARBOXYLASE"/>
    <property type="match status" value="1"/>
</dbReference>
<evidence type="ECO:0000256" key="8">
    <source>
        <dbReference type="HAMAP-Rule" id="MF_01928"/>
    </source>
</evidence>
<dbReference type="GeneID" id="57365947"/>
<evidence type="ECO:0000256" key="2">
    <source>
        <dbReference type="ARBA" id="ARBA00001946"/>
    </source>
</evidence>
<gene>
    <name evidence="8 9 11" type="primary">purK</name>
    <name evidence="11" type="ORF">R0G89_01710</name>
</gene>
<dbReference type="HAMAP" id="MF_01928">
    <property type="entry name" value="PurK"/>
    <property type="match status" value="1"/>
</dbReference>
<dbReference type="Gene3D" id="3.30.470.20">
    <property type="entry name" value="ATP-grasp fold, B domain"/>
    <property type="match status" value="1"/>
</dbReference>
<dbReference type="InterPro" id="IPR016185">
    <property type="entry name" value="PreATP-grasp_dom_sf"/>
</dbReference>
<evidence type="ECO:0000256" key="1">
    <source>
        <dbReference type="ARBA" id="ARBA00001936"/>
    </source>
</evidence>
<dbReference type="InterPro" id="IPR040686">
    <property type="entry name" value="PurK_C"/>
</dbReference>
<sequence length="386" mass="42509">MKSSGEAGVYLPPATIGIIGGGQLGQMIALAAKAMGYKVGILDPTPNCPAGQVSDFQIVAAYNDQQALLKMAERSDVLTYEFENVDLVSLEAAQKLAALPQGTNLLYVTSDRLREKHFLASHDLPITPYQPVSNPTELNDAITKLGYPCILKSCEGGYDGHGQQDINSEADLPAGRSLVSQTPCILEKRQKFSKELSVMVTRSRDGQVRCFPVAENIHHNHILHQSIVPARVTEEVQQKAQKIARQIAQGLCLRGVLGIEFFMLADDRLLVNELAPRPHNSGHYSIEACNISQFEAHVRSICGLEIPKITQHAPAVMVNLLGQHLTLARQKLAQRPHWHFHDYGKAGSRVNRKMGHITLLGELQPSLDSIQAEKIWEISNEENDVN</sequence>
<dbReference type="GO" id="GO:0034028">
    <property type="term" value="F:5-(carboxyamino)imidazole ribonucleotide synthase activity"/>
    <property type="evidence" value="ECO:0007669"/>
    <property type="project" value="UniProtKB-UniRule"/>
</dbReference>
<dbReference type="GO" id="GO:0005524">
    <property type="term" value="F:ATP binding"/>
    <property type="evidence" value="ECO:0007669"/>
    <property type="project" value="UniProtKB-UniRule"/>
</dbReference>
<dbReference type="GO" id="GO:0004638">
    <property type="term" value="F:phosphoribosylaminoimidazole carboxylase activity"/>
    <property type="evidence" value="ECO:0007669"/>
    <property type="project" value="InterPro"/>
</dbReference>
<dbReference type="Pfam" id="PF17769">
    <property type="entry name" value="PurK_C"/>
    <property type="match status" value="1"/>
</dbReference>
<evidence type="ECO:0000256" key="9">
    <source>
        <dbReference type="RuleBase" id="RU361200"/>
    </source>
</evidence>
<proteinExistence type="inferred from homology"/>
<dbReference type="PROSITE" id="PS50975">
    <property type="entry name" value="ATP_GRASP"/>
    <property type="match status" value="1"/>
</dbReference>
<feature type="domain" description="ATP-grasp" evidence="10">
    <location>
        <begin position="116"/>
        <end position="302"/>
    </location>
</feature>
<dbReference type="FunFam" id="3.30.470.20:FF:000029">
    <property type="entry name" value="N5-carboxyaminoimidazole ribonucleotide synthase"/>
    <property type="match status" value="1"/>
</dbReference>
<feature type="binding site" evidence="8">
    <location>
        <position position="112"/>
    </location>
    <ligand>
        <name>ATP</name>
        <dbReference type="ChEBI" id="CHEBI:30616"/>
    </ligand>
</feature>
<evidence type="ECO:0000313" key="11">
    <source>
        <dbReference type="EMBL" id="MDV2620451.1"/>
    </source>
</evidence>
<dbReference type="SUPFAM" id="SSF52440">
    <property type="entry name" value="PreATP-grasp domain"/>
    <property type="match status" value="1"/>
</dbReference>
<feature type="binding site" evidence="8">
    <location>
        <position position="152"/>
    </location>
    <ligand>
        <name>ATP</name>
        <dbReference type="ChEBI" id="CHEBI:30616"/>
    </ligand>
</feature>
<dbReference type="InterPro" id="IPR011761">
    <property type="entry name" value="ATP-grasp"/>
</dbReference>
<feature type="binding site" evidence="8">
    <location>
        <position position="218"/>
    </location>
    <ligand>
        <name>ATP</name>
        <dbReference type="ChEBI" id="CHEBI:30616"/>
    </ligand>
</feature>
<dbReference type="Gene3D" id="3.40.50.20">
    <property type="match status" value="1"/>
</dbReference>
<dbReference type="GO" id="GO:0006189">
    <property type="term" value="P:'de novo' IMP biosynthetic process"/>
    <property type="evidence" value="ECO:0007669"/>
    <property type="project" value="UniProtKB-UniRule"/>
</dbReference>
<dbReference type="FunFam" id="3.40.50.20:FF:000016">
    <property type="entry name" value="N5-carboxyaminoimidazole ribonucleotide synthase"/>
    <property type="match status" value="1"/>
</dbReference>
<dbReference type="EMBL" id="JAWJAV010000001">
    <property type="protein sequence ID" value="MDV2620451.1"/>
    <property type="molecule type" value="Genomic_DNA"/>
</dbReference>
<dbReference type="Pfam" id="PF02222">
    <property type="entry name" value="ATP-grasp"/>
    <property type="match status" value="1"/>
</dbReference>
<comment type="cofactor">
    <cofactor evidence="2">
        <name>Mg(2+)</name>
        <dbReference type="ChEBI" id="CHEBI:18420"/>
    </cofactor>
</comment>
<dbReference type="NCBIfam" id="NF004675">
    <property type="entry name" value="PRK06019.1-1"/>
    <property type="match status" value="1"/>
</dbReference>
<dbReference type="InterPro" id="IPR003135">
    <property type="entry name" value="ATP-grasp_carboxylate-amine"/>
</dbReference>
<evidence type="ECO:0000259" key="10">
    <source>
        <dbReference type="PROSITE" id="PS50975"/>
    </source>
</evidence>
<keyword evidence="6 8" id="KW-0067">ATP-binding</keyword>
<accession>A0AAW8YFX0</accession>
<dbReference type="GO" id="GO:0046872">
    <property type="term" value="F:metal ion binding"/>
    <property type="evidence" value="ECO:0007669"/>
    <property type="project" value="InterPro"/>
</dbReference>
<feature type="binding site" evidence="8">
    <location>
        <position position="195"/>
    </location>
    <ligand>
        <name>ATP</name>
        <dbReference type="ChEBI" id="CHEBI:30616"/>
    </ligand>
</feature>
<dbReference type="InterPro" id="IPR013815">
    <property type="entry name" value="ATP_grasp_subdomain_1"/>
</dbReference>
<protein>
    <recommendedName>
        <fullName evidence="8 9">N5-carboxyaminoimidazole ribonucleotide synthase</fullName>
        <shortName evidence="8 9">N5-CAIR synthase</shortName>
        <ecNumber evidence="8 9">6.3.4.18</ecNumber>
    </recommendedName>
    <alternativeName>
        <fullName evidence="8 9">5-(carboxyamino)imidazole ribonucleotide synthetase</fullName>
    </alternativeName>
</protein>
<dbReference type="SUPFAM" id="SSF51246">
    <property type="entry name" value="Rudiment single hybrid motif"/>
    <property type="match status" value="1"/>
</dbReference>
<dbReference type="NCBIfam" id="NF004676">
    <property type="entry name" value="PRK06019.1-2"/>
    <property type="match status" value="1"/>
</dbReference>
<dbReference type="PANTHER" id="PTHR11609">
    <property type="entry name" value="PURINE BIOSYNTHESIS PROTEIN 6/7, PUR6/7"/>
    <property type="match status" value="1"/>
</dbReference>